<gene>
    <name evidence="1" type="ORF">SAMN05444388_106120</name>
</gene>
<evidence type="ECO:0000313" key="1">
    <source>
        <dbReference type="EMBL" id="SHH07135.1"/>
    </source>
</evidence>
<proteinExistence type="predicted"/>
<protein>
    <recommendedName>
        <fullName evidence="3">DUF1963 domain-containing protein</fullName>
    </recommendedName>
</protein>
<dbReference type="Proteomes" id="UP000184112">
    <property type="component" value="Unassembled WGS sequence"/>
</dbReference>
<dbReference type="InterPro" id="IPR015315">
    <property type="entry name" value="DUF1963"/>
</dbReference>
<dbReference type="Pfam" id="PF09234">
    <property type="entry name" value="DUF1963"/>
    <property type="match status" value="1"/>
</dbReference>
<dbReference type="Gene3D" id="2.30.320.10">
    <property type="entry name" value="YwqG-like"/>
    <property type="match status" value="1"/>
</dbReference>
<dbReference type="SUPFAM" id="SSF103032">
    <property type="entry name" value="Hypothetical protein YwqG"/>
    <property type="match status" value="1"/>
</dbReference>
<reference evidence="1 2" key="1">
    <citation type="submission" date="2016-11" db="EMBL/GenBank/DDBJ databases">
        <authorList>
            <person name="Jaros S."/>
            <person name="Januszkiewicz K."/>
            <person name="Wedrychowicz H."/>
        </authorList>
    </citation>
    <scope>NUCLEOTIDE SEQUENCE [LARGE SCALE GENOMIC DNA]</scope>
    <source>
        <strain evidence="1 2">DSM 6792</strain>
    </source>
</reference>
<evidence type="ECO:0008006" key="3">
    <source>
        <dbReference type="Google" id="ProtNLM"/>
    </source>
</evidence>
<name>A0A1M5PZ03_FLAJO</name>
<dbReference type="RefSeq" id="WP_073409879.1">
    <property type="nucleotide sequence ID" value="NZ_FQWH01000006.1"/>
</dbReference>
<dbReference type="EMBL" id="FQWH01000006">
    <property type="protein sequence ID" value="SHH07135.1"/>
    <property type="molecule type" value="Genomic_DNA"/>
</dbReference>
<accession>A0A1M5PZ03</accession>
<evidence type="ECO:0000313" key="2">
    <source>
        <dbReference type="Proteomes" id="UP000184112"/>
    </source>
</evidence>
<sequence length="233" mass="27035">MDEIEKIKNVLAKNATEFIAGGFKPTNSITESWIGKVYLYNENEQIPLDQKGNLMLPLFQLYFDQFPFVPDILKETKIITVFISQDFPMDLTPNGNDWVLREYKNTDKIVIKDLQNDASFIKAFPLSNKLIEEDYPVWEDAFGISDEITDKILELEDSGTIGSYYDFFENSNGHKIGGYASYRQSGIDFGEDYEFVFQISSDEKANLNIIDSGNFYFAKNRKTGEWMYYIDFY</sequence>
<organism evidence="1 2">
    <name type="scientific">Flavobacterium johnsoniae</name>
    <name type="common">Cytophaga johnsonae</name>
    <dbReference type="NCBI Taxonomy" id="986"/>
    <lineage>
        <taxon>Bacteria</taxon>
        <taxon>Pseudomonadati</taxon>
        <taxon>Bacteroidota</taxon>
        <taxon>Flavobacteriia</taxon>
        <taxon>Flavobacteriales</taxon>
        <taxon>Flavobacteriaceae</taxon>
        <taxon>Flavobacterium</taxon>
    </lineage>
</organism>
<dbReference type="AlphaFoldDB" id="A0A1M5PZ03"/>
<dbReference type="InterPro" id="IPR035948">
    <property type="entry name" value="YwqG-like_sf"/>
</dbReference>